<organism evidence="7 8">
    <name type="scientific">Arabidopsis thaliana x Arabidopsis arenosa</name>
    <dbReference type="NCBI Taxonomy" id="1240361"/>
    <lineage>
        <taxon>Eukaryota</taxon>
        <taxon>Viridiplantae</taxon>
        <taxon>Streptophyta</taxon>
        <taxon>Embryophyta</taxon>
        <taxon>Tracheophyta</taxon>
        <taxon>Spermatophyta</taxon>
        <taxon>Magnoliopsida</taxon>
        <taxon>eudicotyledons</taxon>
        <taxon>Gunneridae</taxon>
        <taxon>Pentapetalae</taxon>
        <taxon>rosids</taxon>
        <taxon>malvids</taxon>
        <taxon>Brassicales</taxon>
        <taxon>Brassicaceae</taxon>
        <taxon>Camelineae</taxon>
        <taxon>Arabidopsis</taxon>
    </lineage>
</organism>
<evidence type="ECO:0000256" key="1">
    <source>
        <dbReference type="ARBA" id="ARBA00006722"/>
    </source>
</evidence>
<dbReference type="AlphaFoldDB" id="A0A8T2BRT8"/>
<reference evidence="7 8" key="1">
    <citation type="submission" date="2020-12" db="EMBL/GenBank/DDBJ databases">
        <title>Concerted genomic and epigenomic changes stabilize Arabidopsis allopolyploids.</title>
        <authorList>
            <person name="Chen Z."/>
        </authorList>
    </citation>
    <scope>NUCLEOTIDE SEQUENCE [LARGE SCALE GENOMIC DNA]</scope>
    <source>
        <strain evidence="7">Allo738</strain>
        <tissue evidence="7">Leaf</tissue>
    </source>
</reference>
<keyword evidence="5" id="KW-1015">Disulfide bond</keyword>
<comment type="similarity">
    <text evidence="1">Belongs to the DEFL family.</text>
</comment>
<sequence>MSKASVLAIFMVVLVLGLVIKETQGQELCHEYFQLTAPCEKQQCIDMCSSKYKTGKGVCGPAVHQCFCTFSCTV</sequence>
<keyword evidence="7" id="KW-0167">Capsid protein</keyword>
<keyword evidence="2" id="KW-0929">Antimicrobial</keyword>
<dbReference type="EMBL" id="JAEFBK010000007">
    <property type="protein sequence ID" value="KAG7586331.1"/>
    <property type="molecule type" value="Genomic_DNA"/>
</dbReference>
<dbReference type="Pfam" id="PF07333">
    <property type="entry name" value="SLR1-BP"/>
    <property type="match status" value="1"/>
</dbReference>
<dbReference type="InterPro" id="IPR010851">
    <property type="entry name" value="DEFL"/>
</dbReference>
<dbReference type="PANTHER" id="PTHR33830">
    <property type="entry name" value="DEFENSIN-LIKE PROTEIN 184-RELATED"/>
    <property type="match status" value="1"/>
</dbReference>
<accession>A0A8T2BRT8</accession>
<dbReference type="GO" id="GO:0050832">
    <property type="term" value="P:defense response to fungus"/>
    <property type="evidence" value="ECO:0007669"/>
    <property type="project" value="UniProtKB-KW"/>
</dbReference>
<keyword evidence="4" id="KW-0611">Plant defense</keyword>
<evidence type="ECO:0000313" key="7">
    <source>
        <dbReference type="EMBL" id="KAG7586331.1"/>
    </source>
</evidence>
<keyword evidence="7" id="KW-0946">Virion</keyword>
<evidence type="ECO:0000256" key="5">
    <source>
        <dbReference type="ARBA" id="ARBA00023157"/>
    </source>
</evidence>
<evidence type="ECO:0000256" key="4">
    <source>
        <dbReference type="ARBA" id="ARBA00022821"/>
    </source>
</evidence>
<evidence type="ECO:0000256" key="2">
    <source>
        <dbReference type="ARBA" id="ARBA00022529"/>
    </source>
</evidence>
<feature type="signal peptide" evidence="6">
    <location>
        <begin position="1"/>
        <end position="25"/>
    </location>
</feature>
<evidence type="ECO:0000313" key="8">
    <source>
        <dbReference type="Proteomes" id="UP000694240"/>
    </source>
</evidence>
<protein>
    <submittedName>
        <fullName evidence="7">S locus-related glycoprotein 1 binding pollen coat protein</fullName>
    </submittedName>
</protein>
<gene>
    <name evidence="7" type="ORF">ISN45_Aa02g016430</name>
</gene>
<dbReference type="PANTHER" id="PTHR33830:SF3">
    <property type="entry name" value="DEFENSIN-LIKE PROTEIN 127-RELATED"/>
    <property type="match status" value="1"/>
</dbReference>
<dbReference type="Proteomes" id="UP000694240">
    <property type="component" value="Chromosome 7"/>
</dbReference>
<keyword evidence="3" id="KW-0295">Fungicide</keyword>
<dbReference type="GO" id="GO:0031640">
    <property type="term" value="P:killing of cells of another organism"/>
    <property type="evidence" value="ECO:0007669"/>
    <property type="project" value="UniProtKB-KW"/>
</dbReference>
<feature type="chain" id="PRO_5035822885" evidence="6">
    <location>
        <begin position="26"/>
        <end position="74"/>
    </location>
</feature>
<name>A0A8T2BRT8_9BRAS</name>
<comment type="caution">
    <text evidence="7">The sequence shown here is derived from an EMBL/GenBank/DDBJ whole genome shotgun (WGS) entry which is preliminary data.</text>
</comment>
<evidence type="ECO:0000256" key="6">
    <source>
        <dbReference type="SAM" id="SignalP"/>
    </source>
</evidence>
<evidence type="ECO:0000256" key="3">
    <source>
        <dbReference type="ARBA" id="ARBA00022577"/>
    </source>
</evidence>
<proteinExistence type="inferred from homology"/>
<keyword evidence="8" id="KW-1185">Reference proteome</keyword>
<keyword evidence="6" id="KW-0732">Signal</keyword>